<dbReference type="GO" id="GO:0008270">
    <property type="term" value="F:zinc ion binding"/>
    <property type="evidence" value="ECO:0007669"/>
    <property type="project" value="InterPro"/>
</dbReference>
<evidence type="ECO:0000313" key="9">
    <source>
        <dbReference type="EMBL" id="CAH0550399.1"/>
    </source>
</evidence>
<keyword evidence="3" id="KW-0479">Metal-binding</keyword>
<dbReference type="CDD" id="cd00326">
    <property type="entry name" value="alpha_CA"/>
    <property type="match status" value="1"/>
</dbReference>
<reference evidence="9" key="1">
    <citation type="submission" date="2021-12" db="EMBL/GenBank/DDBJ databases">
        <authorList>
            <person name="King R."/>
        </authorList>
    </citation>
    <scope>NUCLEOTIDE SEQUENCE</scope>
</reference>
<evidence type="ECO:0000256" key="1">
    <source>
        <dbReference type="ARBA" id="ARBA00010718"/>
    </source>
</evidence>
<evidence type="ECO:0000256" key="3">
    <source>
        <dbReference type="ARBA" id="ARBA00022723"/>
    </source>
</evidence>
<evidence type="ECO:0000259" key="8">
    <source>
        <dbReference type="SMART" id="SM01057"/>
    </source>
</evidence>
<name>A0A9P0AX28_BRAAE</name>
<comment type="catalytic activity">
    <reaction evidence="6">
        <text>hydrogencarbonate + H(+) = CO2 + H2O</text>
        <dbReference type="Rhea" id="RHEA:10748"/>
        <dbReference type="ChEBI" id="CHEBI:15377"/>
        <dbReference type="ChEBI" id="CHEBI:15378"/>
        <dbReference type="ChEBI" id="CHEBI:16526"/>
        <dbReference type="ChEBI" id="CHEBI:17544"/>
        <dbReference type="EC" id="4.2.1.1"/>
    </reaction>
</comment>
<feature type="region of interest" description="Disordered" evidence="7">
    <location>
        <begin position="1"/>
        <end position="20"/>
    </location>
</feature>
<keyword evidence="4" id="KW-0862">Zinc</keyword>
<dbReference type="AlphaFoldDB" id="A0A9P0AX28"/>
<evidence type="ECO:0000256" key="4">
    <source>
        <dbReference type="ARBA" id="ARBA00022833"/>
    </source>
</evidence>
<dbReference type="GO" id="GO:0005886">
    <property type="term" value="C:plasma membrane"/>
    <property type="evidence" value="ECO:0007669"/>
    <property type="project" value="TreeGrafter"/>
</dbReference>
<protein>
    <recommendedName>
        <fullName evidence="2">carbonic anhydrase</fullName>
        <ecNumber evidence="2">4.2.1.1</ecNumber>
    </recommendedName>
</protein>
<evidence type="ECO:0000256" key="6">
    <source>
        <dbReference type="ARBA" id="ARBA00048348"/>
    </source>
</evidence>
<dbReference type="SMART" id="SM01057">
    <property type="entry name" value="Carb_anhydrase"/>
    <property type="match status" value="1"/>
</dbReference>
<keyword evidence="5" id="KW-0456">Lyase</keyword>
<evidence type="ECO:0000313" key="10">
    <source>
        <dbReference type="Proteomes" id="UP001154078"/>
    </source>
</evidence>
<dbReference type="InterPro" id="IPR001148">
    <property type="entry name" value="CA_dom"/>
</dbReference>
<evidence type="ECO:0000256" key="5">
    <source>
        <dbReference type="ARBA" id="ARBA00023239"/>
    </source>
</evidence>
<dbReference type="PANTHER" id="PTHR18952">
    <property type="entry name" value="CARBONIC ANHYDRASE"/>
    <property type="match status" value="1"/>
</dbReference>
<dbReference type="SUPFAM" id="SSF51069">
    <property type="entry name" value="Carbonic anhydrase"/>
    <property type="match status" value="1"/>
</dbReference>
<dbReference type="Proteomes" id="UP001154078">
    <property type="component" value="Chromosome 2"/>
</dbReference>
<feature type="compositionally biased region" description="Basic and acidic residues" evidence="7">
    <location>
        <begin position="11"/>
        <end position="20"/>
    </location>
</feature>
<organism evidence="9 10">
    <name type="scientific">Brassicogethes aeneus</name>
    <name type="common">Rape pollen beetle</name>
    <name type="synonym">Meligethes aeneus</name>
    <dbReference type="NCBI Taxonomy" id="1431903"/>
    <lineage>
        <taxon>Eukaryota</taxon>
        <taxon>Metazoa</taxon>
        <taxon>Ecdysozoa</taxon>
        <taxon>Arthropoda</taxon>
        <taxon>Hexapoda</taxon>
        <taxon>Insecta</taxon>
        <taxon>Pterygota</taxon>
        <taxon>Neoptera</taxon>
        <taxon>Endopterygota</taxon>
        <taxon>Coleoptera</taxon>
        <taxon>Polyphaga</taxon>
        <taxon>Cucujiformia</taxon>
        <taxon>Nitidulidae</taxon>
        <taxon>Meligethinae</taxon>
        <taxon>Brassicogethes</taxon>
    </lineage>
</organism>
<dbReference type="GO" id="GO:0004089">
    <property type="term" value="F:carbonate dehydratase activity"/>
    <property type="evidence" value="ECO:0007669"/>
    <property type="project" value="UniProtKB-EC"/>
</dbReference>
<dbReference type="EC" id="4.2.1.1" evidence="2"/>
<feature type="domain" description="Alpha-carbonic anhydrase" evidence="8">
    <location>
        <begin position="20"/>
        <end position="265"/>
    </location>
</feature>
<evidence type="ECO:0000256" key="7">
    <source>
        <dbReference type="SAM" id="MobiDB-lite"/>
    </source>
</evidence>
<dbReference type="InterPro" id="IPR023561">
    <property type="entry name" value="Carbonic_anhydrase_a-class"/>
</dbReference>
<proteinExistence type="inferred from homology"/>
<dbReference type="Pfam" id="PF00194">
    <property type="entry name" value="Carb_anhydrase"/>
    <property type="match status" value="1"/>
</dbReference>
<comment type="similarity">
    <text evidence="1">Belongs to the alpha-carbonic anhydrase family.</text>
</comment>
<keyword evidence="10" id="KW-1185">Reference proteome</keyword>
<dbReference type="EMBL" id="OV121133">
    <property type="protein sequence ID" value="CAH0550399.1"/>
    <property type="molecule type" value="Genomic_DNA"/>
</dbReference>
<dbReference type="Gene3D" id="3.10.200.10">
    <property type="entry name" value="Alpha carbonic anhydrase"/>
    <property type="match status" value="1"/>
</dbReference>
<dbReference type="PANTHER" id="PTHR18952:SF265">
    <property type="entry name" value="CARBONIC ANHYDRASE"/>
    <property type="match status" value="1"/>
</dbReference>
<dbReference type="InterPro" id="IPR036398">
    <property type="entry name" value="CA_dom_sf"/>
</dbReference>
<accession>A0A9P0AX28</accession>
<evidence type="ECO:0000256" key="2">
    <source>
        <dbReference type="ARBA" id="ARBA00012925"/>
    </source>
</evidence>
<gene>
    <name evidence="9" type="ORF">MELIAE_LOCUS3228</name>
</gene>
<dbReference type="OrthoDB" id="429145at2759"/>
<sequence length="267" mass="30811">MAEEPNVEAAQPEKKKPREFVFNDPDSWPECCTEAKNQSPIDIQTSEVKRERFPPFRFKNYRKKFNALIANNGQNLTMVCCDCNEDQILVSGGCFEDEQYELYKIFFKWPAEHEINGQSYPLGVQLVHQSKKYPKMEDALKNNAVVVLEIFADTKNHRHSNIFGTIARQIPQVMKEIKKPAMLNRKIRLADFLPPDTDMYFTYTGSIPSPPCSEGVTWVVFQKPIHICGLQLKMFSCIRDKEGEPILENCRSLQKLNERVIISSEPC</sequence>